<sequence>MTQAAPKAPKTRSQTRYDHAYISLKVEVGGQWHWVKALHWNEIGFNFFFPEALATGVELNFKKGLNQFSGKVVWQRQEVNGADLIEMAVNMILMERVMAHQDDLVLVHDVLGMIRRGSSAKEKLSYSAENLDLVITEDHLRQKIAGNHWAELGQVGVESVSSSWAEVVAESLRQSEGILALEQKQVKSIDQLLGGLNQLKG</sequence>
<dbReference type="AlphaFoldDB" id="A0A1F6H3C9"/>
<dbReference type="EMBL" id="MFNF01000001">
    <property type="protein sequence ID" value="OGH04846.1"/>
    <property type="molecule type" value="Genomic_DNA"/>
</dbReference>
<name>A0A1F6H3C9_9PROT</name>
<evidence type="ECO:0000313" key="2">
    <source>
        <dbReference type="Proteomes" id="UP000177583"/>
    </source>
</evidence>
<dbReference type="Proteomes" id="UP000177583">
    <property type="component" value="Unassembled WGS sequence"/>
</dbReference>
<reference evidence="1 2" key="1">
    <citation type="journal article" date="2016" name="Nat. Commun.">
        <title>Thousands of microbial genomes shed light on interconnected biogeochemical processes in an aquifer system.</title>
        <authorList>
            <person name="Anantharaman K."/>
            <person name="Brown C.T."/>
            <person name="Hug L.A."/>
            <person name="Sharon I."/>
            <person name="Castelle C.J."/>
            <person name="Probst A.J."/>
            <person name="Thomas B.C."/>
            <person name="Singh A."/>
            <person name="Wilkins M.J."/>
            <person name="Karaoz U."/>
            <person name="Brodie E.L."/>
            <person name="Williams K.H."/>
            <person name="Hubbard S.S."/>
            <person name="Banfield J.F."/>
        </authorList>
    </citation>
    <scope>NUCLEOTIDE SEQUENCE [LARGE SCALE GENOMIC DNA]</scope>
</reference>
<protein>
    <submittedName>
        <fullName evidence="1">Uncharacterized protein</fullName>
    </submittedName>
</protein>
<comment type="caution">
    <text evidence="1">The sequence shown here is derived from an EMBL/GenBank/DDBJ whole genome shotgun (WGS) entry which is preliminary data.</text>
</comment>
<accession>A0A1F6H3C9</accession>
<organism evidence="1 2">
    <name type="scientific">Candidatus Lambdaproteobacteria bacterium RIFOXYD2_FULL_56_26</name>
    <dbReference type="NCBI Taxonomy" id="1817773"/>
    <lineage>
        <taxon>Bacteria</taxon>
        <taxon>Pseudomonadati</taxon>
        <taxon>Pseudomonadota</taxon>
        <taxon>Candidatus Lambdaproteobacteria</taxon>
    </lineage>
</organism>
<evidence type="ECO:0000313" key="1">
    <source>
        <dbReference type="EMBL" id="OGH04846.1"/>
    </source>
</evidence>
<gene>
    <name evidence="1" type="ORF">A2557_07635</name>
</gene>
<proteinExistence type="predicted"/>